<dbReference type="STRING" id="885272.JonanDRAFT_0123"/>
<protein>
    <submittedName>
        <fullName evidence="2">Uncharacterized protein</fullName>
    </submittedName>
</protein>
<evidence type="ECO:0000313" key="2">
    <source>
        <dbReference type="EMBL" id="EHM12554.1"/>
    </source>
</evidence>
<feature type="signal peptide" evidence="1">
    <location>
        <begin position="1"/>
        <end position="22"/>
    </location>
</feature>
<proteinExistence type="predicted"/>
<organism evidence="2 3">
    <name type="scientific">Jonquetella anthropi DSM 22815</name>
    <dbReference type="NCBI Taxonomy" id="885272"/>
    <lineage>
        <taxon>Bacteria</taxon>
        <taxon>Thermotogati</taxon>
        <taxon>Synergistota</taxon>
        <taxon>Synergistia</taxon>
        <taxon>Synergistales</taxon>
        <taxon>Dethiosulfovibrionaceae</taxon>
        <taxon>Jonquetella</taxon>
    </lineage>
</organism>
<name>H0UM12_9BACT</name>
<evidence type="ECO:0000256" key="1">
    <source>
        <dbReference type="SAM" id="SignalP"/>
    </source>
</evidence>
<feature type="chain" id="PRO_5003541988" evidence="1">
    <location>
        <begin position="23"/>
        <end position="177"/>
    </location>
</feature>
<dbReference type="AlphaFoldDB" id="H0UM12"/>
<keyword evidence="1" id="KW-0732">Signal</keyword>
<keyword evidence="3" id="KW-1185">Reference proteome</keyword>
<reference evidence="2 3" key="1">
    <citation type="submission" date="2011-11" db="EMBL/GenBank/DDBJ databases">
        <title>The Noncontiguous Finished genome of Jonquetella anthropi DSM 22815.</title>
        <authorList>
            <consortium name="US DOE Joint Genome Institute (JGI-PGF)"/>
            <person name="Lucas S."/>
            <person name="Copeland A."/>
            <person name="Lapidus A."/>
            <person name="Glavina del Rio T."/>
            <person name="Dalin E."/>
            <person name="Tice H."/>
            <person name="Bruce D."/>
            <person name="Goodwin L."/>
            <person name="Pitluck S."/>
            <person name="Peters L."/>
            <person name="Mikhailova N."/>
            <person name="Held B."/>
            <person name="Kyrpides N."/>
            <person name="Mavromatis K."/>
            <person name="Ivanova N."/>
            <person name="Markowitz V."/>
            <person name="Cheng J.-F."/>
            <person name="Hugenholtz P."/>
            <person name="Woyke T."/>
            <person name="Wu D."/>
            <person name="Gronow S."/>
            <person name="Wellnitz S."/>
            <person name="Brambilla E."/>
            <person name="Klenk H.-P."/>
            <person name="Eisen J.A."/>
        </authorList>
    </citation>
    <scope>NUCLEOTIDE SEQUENCE [LARGE SCALE GENOMIC DNA]</scope>
    <source>
        <strain evidence="2 3">DSM 22815</strain>
    </source>
</reference>
<dbReference type="HOGENOM" id="CLU_1515954_0_0_0"/>
<dbReference type="Proteomes" id="UP000003806">
    <property type="component" value="Chromosome"/>
</dbReference>
<accession>H0UM12</accession>
<dbReference type="EMBL" id="CM001376">
    <property type="protein sequence ID" value="EHM12554.1"/>
    <property type="molecule type" value="Genomic_DNA"/>
</dbReference>
<gene>
    <name evidence="2" type="ORF">JonanDRAFT_0123</name>
</gene>
<dbReference type="RefSeq" id="WP_008521990.1">
    <property type="nucleotide sequence ID" value="NZ_CM001376.1"/>
</dbReference>
<sequence>MKFYRGAACLLAAFLAASPAWGASNLEALKEPRSAVIYVEGQKVADVIVGSKAKVTFLYVDDKLKKEMERNLQQLSSVEEWMLSDAVKARVKKMVPVIVTCEAFGHLYFAPESVSVNGEPVTRRQLFTNLDARTVGDVAPDDFVWFVIGLPKSTAAPGQKITYSVGEWKTDFTVPGR</sequence>
<evidence type="ECO:0000313" key="3">
    <source>
        <dbReference type="Proteomes" id="UP000003806"/>
    </source>
</evidence>